<dbReference type="GO" id="GO:0006631">
    <property type="term" value="P:fatty acid metabolic process"/>
    <property type="evidence" value="ECO:0007669"/>
    <property type="project" value="UniProtKB-KW"/>
</dbReference>
<evidence type="ECO:0000259" key="5">
    <source>
        <dbReference type="Pfam" id="PF00501"/>
    </source>
</evidence>
<dbReference type="Pfam" id="PF00501">
    <property type="entry name" value="AMP-binding"/>
    <property type="match status" value="1"/>
</dbReference>
<evidence type="ECO:0000259" key="6">
    <source>
        <dbReference type="Pfam" id="PF13193"/>
    </source>
</evidence>
<protein>
    <submittedName>
        <fullName evidence="7">Long-chain fatty acid--CoA ligase</fullName>
    </submittedName>
</protein>
<dbReference type="KEGG" id="ddz:DSYM_12090"/>
<feature type="domain" description="AMP-dependent synthetase/ligase" evidence="5">
    <location>
        <begin position="20"/>
        <end position="396"/>
    </location>
</feature>
<accession>A0A809QYL0</accession>
<dbReference type="InterPro" id="IPR000873">
    <property type="entry name" value="AMP-dep_synth/lig_dom"/>
</dbReference>
<evidence type="ECO:0000313" key="7">
    <source>
        <dbReference type="EMBL" id="BBO20510.1"/>
    </source>
</evidence>
<dbReference type="PANTHER" id="PTHR43859:SF4">
    <property type="entry name" value="BUTANOATE--COA LIGASE AAE1-RELATED"/>
    <property type="match status" value="1"/>
</dbReference>
<proteinExistence type="inferred from homology"/>
<evidence type="ECO:0000256" key="4">
    <source>
        <dbReference type="ARBA" id="ARBA00023098"/>
    </source>
</evidence>
<evidence type="ECO:0000256" key="3">
    <source>
        <dbReference type="ARBA" id="ARBA00022832"/>
    </source>
</evidence>
<reference evidence="7" key="1">
    <citation type="journal article" name="DNA Res.">
        <title>The physiological potential of anammox bacteria as revealed by their core genome structure.</title>
        <authorList>
            <person name="Okubo T."/>
            <person name="Toyoda A."/>
            <person name="Fukuhara K."/>
            <person name="Uchiyama I."/>
            <person name="Harigaya Y."/>
            <person name="Kuroiwa M."/>
            <person name="Suzuki T."/>
            <person name="Murakami Y."/>
            <person name="Suwa Y."/>
            <person name="Takami H."/>
        </authorList>
    </citation>
    <scope>NUCLEOTIDE SEQUENCE</scope>
    <source>
        <strain evidence="7">317325-3</strain>
    </source>
</reference>
<dbReference type="Gene3D" id="3.40.50.12780">
    <property type="entry name" value="N-terminal domain of ligase-like"/>
    <property type="match status" value="1"/>
</dbReference>
<dbReference type="FunFam" id="3.30.300.30:FF:000008">
    <property type="entry name" value="2,3-dihydroxybenzoate-AMP ligase"/>
    <property type="match status" value="1"/>
</dbReference>
<dbReference type="PROSITE" id="PS00455">
    <property type="entry name" value="AMP_BINDING"/>
    <property type="match status" value="1"/>
</dbReference>
<dbReference type="Pfam" id="PF13193">
    <property type="entry name" value="AMP-binding_C"/>
    <property type="match status" value="1"/>
</dbReference>
<name>A0A809QYL0_9PROT</name>
<organism evidence="7 8">
    <name type="scientific">Candidatus Desulfobacillus denitrificans</name>
    <dbReference type="NCBI Taxonomy" id="2608985"/>
    <lineage>
        <taxon>Bacteria</taxon>
        <taxon>Pseudomonadati</taxon>
        <taxon>Pseudomonadota</taxon>
        <taxon>Betaproteobacteria</taxon>
        <taxon>Candidatus Desulfobacillus</taxon>
    </lineage>
</organism>
<dbReference type="Proteomes" id="UP000662914">
    <property type="component" value="Chromosome"/>
</dbReference>
<keyword evidence="3" id="KW-0276">Fatty acid metabolism</keyword>
<sequence length="539" mass="59483">MQSTMQRVPLSTNHLLERGNQFFDKREIVSRLPDKSFRRSTYSDLHRRSRQLALALVRAGVRQGEPVATLMWNHSWHMEAYFGIPAAGAVLHTLNLRLGPEDLAYIIADAGDRILLVDDVLLPLAEKLKPLVSFERIVVVPTTGAAAPSGCLDYERFIDVDATGYRYPELDEEAACGMCHTSGTTGRPRGVVYSHRSTVLHSLAISLPDCLDLSCHDTVLAVTPMFHANSWGVPYAATMVGAGLVFPGPHLTAEDLLDQMQQEQVTLALGVPTIWMTIQQALDESPTRWRLKRGMRMMVGGSAVPQAMISAFEKHGLSIKHGWGMTELSPVGTLSWLKPEHVALSDEDQHRVRARQGLALPLVELRIMGGNGPQPWDGKSAGELQARGPWVTGGYHNTPSDPDKVTPDGWLRTGDVASIDADGYMRISDRTKDLIKSGGEWISSVDLENAIMGHPAVAEAAVVAIRHPKWGERPLAVVVKKVGVEVTPDELRAFLSPHFAHWQIPDDYAFVETLPRTSTGKFLKTKLRDDFQDRVSKTK</sequence>
<keyword evidence="2 7" id="KW-0436">Ligase</keyword>
<dbReference type="Gene3D" id="3.30.300.30">
    <property type="match status" value="1"/>
</dbReference>
<comment type="similarity">
    <text evidence="1">Belongs to the ATP-dependent AMP-binding enzyme family.</text>
</comment>
<dbReference type="InterPro" id="IPR045851">
    <property type="entry name" value="AMP-bd_C_sf"/>
</dbReference>
<dbReference type="InterPro" id="IPR042099">
    <property type="entry name" value="ANL_N_sf"/>
</dbReference>
<keyword evidence="4" id="KW-0443">Lipid metabolism</keyword>
<dbReference type="InterPro" id="IPR020845">
    <property type="entry name" value="AMP-binding_CS"/>
</dbReference>
<dbReference type="EMBL" id="AP021857">
    <property type="protein sequence ID" value="BBO20510.1"/>
    <property type="molecule type" value="Genomic_DNA"/>
</dbReference>
<evidence type="ECO:0000256" key="1">
    <source>
        <dbReference type="ARBA" id="ARBA00006432"/>
    </source>
</evidence>
<gene>
    <name evidence="7" type="ORF">DSYM_12090</name>
</gene>
<dbReference type="GO" id="GO:0016874">
    <property type="term" value="F:ligase activity"/>
    <property type="evidence" value="ECO:0007669"/>
    <property type="project" value="UniProtKB-KW"/>
</dbReference>
<dbReference type="PANTHER" id="PTHR43859">
    <property type="entry name" value="ACYL-ACTIVATING ENZYME"/>
    <property type="match status" value="1"/>
</dbReference>
<evidence type="ECO:0000313" key="8">
    <source>
        <dbReference type="Proteomes" id="UP000662914"/>
    </source>
</evidence>
<evidence type="ECO:0000256" key="2">
    <source>
        <dbReference type="ARBA" id="ARBA00022598"/>
    </source>
</evidence>
<dbReference type="SUPFAM" id="SSF56801">
    <property type="entry name" value="Acetyl-CoA synthetase-like"/>
    <property type="match status" value="1"/>
</dbReference>
<dbReference type="CDD" id="cd12119">
    <property type="entry name" value="ttLC_FACS_AlkK_like"/>
    <property type="match status" value="1"/>
</dbReference>
<dbReference type="NCBIfam" id="NF004837">
    <property type="entry name" value="PRK06187.1"/>
    <property type="match status" value="1"/>
</dbReference>
<dbReference type="InterPro" id="IPR025110">
    <property type="entry name" value="AMP-bd_C"/>
</dbReference>
<feature type="domain" description="AMP-binding enzyme C-terminal" evidence="6">
    <location>
        <begin position="447"/>
        <end position="521"/>
    </location>
</feature>
<dbReference type="AlphaFoldDB" id="A0A809QYL0"/>